<dbReference type="SUPFAM" id="SSF56300">
    <property type="entry name" value="Metallo-dependent phosphatases"/>
    <property type="match status" value="1"/>
</dbReference>
<dbReference type="Gene3D" id="3.60.21.10">
    <property type="match status" value="1"/>
</dbReference>
<dbReference type="InterPro" id="IPR029052">
    <property type="entry name" value="Metallo-depent_PP-like"/>
</dbReference>
<reference evidence="2" key="1">
    <citation type="submission" date="2021-01" db="EMBL/GenBank/DDBJ databases">
        <authorList>
            <person name="Corre E."/>
            <person name="Pelletier E."/>
            <person name="Niang G."/>
            <person name="Scheremetjew M."/>
            <person name="Finn R."/>
            <person name="Kale V."/>
            <person name="Holt S."/>
            <person name="Cochrane G."/>
            <person name="Meng A."/>
            <person name="Brown T."/>
            <person name="Cohen L."/>
        </authorList>
    </citation>
    <scope>NUCLEOTIDE SEQUENCE</scope>
</reference>
<dbReference type="InterPro" id="IPR004843">
    <property type="entry name" value="Calcineurin-like_PHP"/>
</dbReference>
<sequence length="318" mass="35063">MQVGAKVKVAGRHGTLASDNEDGTWNVDFEVFGEEGDFATDQIVLCGKTSVESPSSVRIVTAPWSDPKPDGWTRFVCFSDTHGLHDSIPSNHRPAADVLLHAGDFTNTGELPQIESFSKWLEKYPATHKVVIAGNHDITLHEEYYVKRGADRFHRTGPYDCSKAKGLLTGCTYLEDSMTEVCGYQVYGSPWQPEFCDWAFNLPRGEPSRLCWEPIPSNLDILLVHGPPHGFGDRCSTGFRAGCEELSKALRQRAVSIVVAGHIHSDYGCQADDVSLYVNASTCTSDYCPTNPPIVFDVPPPAELRRSTCEAASERRPK</sequence>
<feature type="domain" description="Calcineurin-like phosphoesterase" evidence="1">
    <location>
        <begin position="74"/>
        <end position="265"/>
    </location>
</feature>
<proteinExistence type="predicted"/>
<dbReference type="InterPro" id="IPR051693">
    <property type="entry name" value="UPF0046_metallophosphoest"/>
</dbReference>
<dbReference type="CDD" id="cd07379">
    <property type="entry name" value="MPP_239FB"/>
    <property type="match status" value="1"/>
</dbReference>
<dbReference type="Pfam" id="PF00149">
    <property type="entry name" value="Metallophos"/>
    <property type="match status" value="1"/>
</dbReference>
<dbReference type="AlphaFoldDB" id="A0A7S1F3S9"/>
<gene>
    <name evidence="2" type="ORF">NSCI0253_LOCUS17275</name>
</gene>
<protein>
    <recommendedName>
        <fullName evidence="1">Calcineurin-like phosphoesterase domain-containing protein</fullName>
    </recommendedName>
</protein>
<dbReference type="PANTHER" id="PTHR12905:SF0">
    <property type="entry name" value="CALCINEURIN-LIKE PHOSPHOESTERASE DOMAIN-CONTAINING PROTEIN"/>
    <property type="match status" value="1"/>
</dbReference>
<evidence type="ECO:0000259" key="1">
    <source>
        <dbReference type="Pfam" id="PF00149"/>
    </source>
</evidence>
<accession>A0A7S1F3S9</accession>
<dbReference type="PANTHER" id="PTHR12905">
    <property type="entry name" value="METALLOPHOSPHOESTERASE"/>
    <property type="match status" value="1"/>
</dbReference>
<dbReference type="EMBL" id="HBFQ01024437">
    <property type="protein sequence ID" value="CAD8842927.1"/>
    <property type="molecule type" value="Transcribed_RNA"/>
</dbReference>
<evidence type="ECO:0000313" key="2">
    <source>
        <dbReference type="EMBL" id="CAD8842927.1"/>
    </source>
</evidence>
<name>A0A7S1F3S9_NOCSC</name>
<dbReference type="GO" id="GO:0016787">
    <property type="term" value="F:hydrolase activity"/>
    <property type="evidence" value="ECO:0007669"/>
    <property type="project" value="InterPro"/>
</dbReference>
<organism evidence="2">
    <name type="scientific">Noctiluca scintillans</name>
    <name type="common">Sea sparkle</name>
    <name type="synonym">Red tide dinoflagellate</name>
    <dbReference type="NCBI Taxonomy" id="2966"/>
    <lineage>
        <taxon>Eukaryota</taxon>
        <taxon>Sar</taxon>
        <taxon>Alveolata</taxon>
        <taxon>Dinophyceae</taxon>
        <taxon>Noctilucales</taxon>
        <taxon>Noctilucaceae</taxon>
        <taxon>Noctiluca</taxon>
    </lineage>
</organism>